<organism evidence="1 2">
    <name type="scientific">Candidatus Syntrophosphaera thermopropionivorans</name>
    <dbReference type="NCBI Taxonomy" id="2593015"/>
    <lineage>
        <taxon>Bacteria</taxon>
        <taxon>Pseudomonadati</taxon>
        <taxon>Candidatus Cloacimonadota</taxon>
        <taxon>Candidatus Cloacimonadia</taxon>
        <taxon>Candidatus Cloacimonadales</taxon>
        <taxon>Candidatus Cloacimonadaceae</taxon>
        <taxon>Candidatus Syntrophosphaera</taxon>
    </lineage>
</organism>
<keyword evidence="1" id="KW-0378">Hydrolase</keyword>
<comment type="caution">
    <text evidence="1">The sequence shown here is derived from an EMBL/GenBank/DDBJ whole genome shotgun (WGS) entry which is preliminary data.</text>
</comment>
<reference evidence="1" key="1">
    <citation type="submission" date="2019-03" db="EMBL/GenBank/DDBJ databases">
        <title>Candidatus Syntrophosphaera thermopropionivorans: a novel player in syntrophic propionate oxidation during anaerobic digestion.</title>
        <authorList>
            <person name="Dyksma S."/>
        </authorList>
    </citation>
    <scope>NUCLEOTIDE SEQUENCE</scope>
    <source>
        <strain evidence="1">W5</strain>
    </source>
</reference>
<accession>A0AC61QK84</accession>
<sequence>MNFKKAIVIYKKEMLELFRDKRTLFTTIILPVILYPLLFVGFSAIMSRQVDVLEKRGATIAFQDSLSFRTPETLAIRDSIYEDLKKIENFSIIPAPPAMEKLYQEGEIDAIVTVKDSLNVLQEPVLIVSIRYDGSGEKGMMVYHKLENRLLETSQKITAQRLEALHIDQQTLKPLEIKPIDTSTAEKKMGSVLGAMLPYLMILLLITGASVVAADLVAGEKERQTLETLLVSSVSRGEIVLGKYLTIVTMAMVNVVINLVSISFSIQYMLSQTGLDLEGIQMPINSFLILLLAMIPLATLFAAILLSISTFSRNMKEARTYEQPIMIIAMLLGMVSFLPTIEINNVLALAPIINIALLFKAVLIGNYQLSHLLLTIGSTLVLDVIAIWITVKLFNTESVLFRTQEEGGKIKIKNKRTFFSPFYGIVYFCLALVALYYLGGKWQTADLVNGLIQSELILILFPVLIVLRLGKYKPAEILRLNPPKAKELAIIPFIAISASTIVSIIAQVINHIFPFPQEYIEAMSRIFTQDISFWELFIVIALIPGICEEILFRGFLMRFFEQKHFWYPIITTAILFAVFHLDPFRFLPVLLLGILLGYLAMRTGSIVNSMFFHIINNTLAVVITTFGEQNWMKIFIQDGENLKYWVILPAIFIFIISMKVFNKITVSKEVQL</sequence>
<evidence type="ECO:0000313" key="2">
    <source>
        <dbReference type="Proteomes" id="UP000294588"/>
    </source>
</evidence>
<proteinExistence type="predicted"/>
<dbReference type="Proteomes" id="UP000294588">
    <property type="component" value="Unassembled WGS sequence"/>
</dbReference>
<gene>
    <name evidence="1" type="ORF">E0946_02335</name>
</gene>
<keyword evidence="2" id="KW-1185">Reference proteome</keyword>
<evidence type="ECO:0000313" key="1">
    <source>
        <dbReference type="EMBL" id="TDF73874.1"/>
    </source>
</evidence>
<name>A0AC61QK84_9BACT</name>
<keyword evidence="1" id="KW-0645">Protease</keyword>
<keyword evidence="1" id="KW-0482">Metalloprotease</keyword>
<dbReference type="EMBL" id="SMOG01000003">
    <property type="protein sequence ID" value="TDF73874.1"/>
    <property type="molecule type" value="Genomic_DNA"/>
</dbReference>
<protein>
    <submittedName>
        <fullName evidence="1">CPBP family intramembrane metalloprotease</fullName>
    </submittedName>
</protein>